<dbReference type="Pfam" id="PF07726">
    <property type="entry name" value="AAA_3"/>
    <property type="match status" value="1"/>
</dbReference>
<dbReference type="EMBL" id="CP002051">
    <property type="protein sequence ID" value="ADI31978.1"/>
    <property type="molecule type" value="Genomic_DNA"/>
</dbReference>
<dbReference type="GO" id="GO:0016887">
    <property type="term" value="F:ATP hydrolysis activity"/>
    <property type="evidence" value="ECO:0007669"/>
    <property type="project" value="InterPro"/>
</dbReference>
<dbReference type="OrthoDB" id="24581at2157"/>
<dbReference type="PANTHER" id="PTHR42759">
    <property type="entry name" value="MOXR FAMILY PROTEIN"/>
    <property type="match status" value="1"/>
</dbReference>
<dbReference type="eggNOG" id="arCOG00434">
    <property type="taxonomic scope" value="Archaea"/>
</dbReference>
<feature type="domain" description="AAA+ ATPase" evidence="1">
    <location>
        <begin position="36"/>
        <end position="177"/>
    </location>
</feature>
<dbReference type="RefSeq" id="WP_013143176.1">
    <property type="nucleotide sequence ID" value="NC_014205.1"/>
</dbReference>
<dbReference type="STRING" id="591019.Shell_0868"/>
<dbReference type="PANTHER" id="PTHR42759:SF1">
    <property type="entry name" value="MAGNESIUM-CHELATASE SUBUNIT CHLD"/>
    <property type="match status" value="1"/>
</dbReference>
<gene>
    <name evidence="2" type="ordered locus">Shell_0868</name>
</gene>
<dbReference type="KEGG" id="shc:Shell_0868"/>
<dbReference type="Gene3D" id="1.10.8.80">
    <property type="entry name" value="Magnesium chelatase subunit I, C-Terminal domain"/>
    <property type="match status" value="1"/>
</dbReference>
<proteinExistence type="predicted"/>
<dbReference type="SUPFAM" id="SSF52540">
    <property type="entry name" value="P-loop containing nucleoside triphosphate hydrolases"/>
    <property type="match status" value="1"/>
</dbReference>
<protein>
    <submittedName>
        <fullName evidence="2">ATPase associated with various cellular activities AAA_3</fullName>
    </submittedName>
</protein>
<dbReference type="InterPro" id="IPR050764">
    <property type="entry name" value="CbbQ/NirQ/NorQ/GpvN"/>
</dbReference>
<dbReference type="Gene3D" id="3.40.50.300">
    <property type="entry name" value="P-loop containing nucleotide triphosphate hydrolases"/>
    <property type="match status" value="1"/>
</dbReference>
<evidence type="ECO:0000313" key="3">
    <source>
        <dbReference type="Proteomes" id="UP000002573"/>
    </source>
</evidence>
<sequence>MGEEEAKNISNVLEAIRKYFLGYEDLLNLLAIALLSEGHILIEGPPGVGKTTVAKLFSQAIGGVFRRVQMTPDLLPSDILGTYFYDMKKGEWVLRKGPVFSNVLFVDELNRAPPRTQSALLEAMQEKQVSIEGTTFSLPKPFLVVATQMPVGSEGTYPLTPVLIDRFAYSCRLSYLEPSVEMGLLSRIDIIDEARIDSILSPRDIGEMQKMVRGIHVAPSIRKYIVDIVYSIRNSEEVLLGPSPRASIWLYKGSRALAFINGMDYVIPDHVKYLAPYTLYHRIVLKPEYQAEGIDQSSIISRVLGEVEVPKI</sequence>
<reference evidence="3" key="1">
    <citation type="submission" date="2010-05" db="EMBL/GenBank/DDBJ databases">
        <title>Complete sequence of Staphylothermus hellenicus DSM 12710.</title>
        <authorList>
            <consortium name="US DOE Joint Genome Institute"/>
            <person name="Lucas S."/>
            <person name="Copeland A."/>
            <person name="Lapidus A."/>
            <person name="Cheng J.-F."/>
            <person name="Bruce D."/>
            <person name="Goodwin L."/>
            <person name="Pitluck S."/>
            <person name="Davenport K."/>
            <person name="Detter J.C."/>
            <person name="Han C."/>
            <person name="Tapia R."/>
            <person name="Larimer F."/>
            <person name="Land M."/>
            <person name="Hauser L."/>
            <person name="Kyrpides N."/>
            <person name="Mikhailova N."/>
            <person name="Anderson I.J."/>
            <person name="Woyke T."/>
        </authorList>
    </citation>
    <scope>NUCLEOTIDE SEQUENCE [LARGE SCALE GENOMIC DNA]</scope>
    <source>
        <strain evidence="3">DSM 12710 / JCM 10830 / BK20S6-10-b1 / P8</strain>
    </source>
</reference>
<dbReference type="GO" id="GO:0005524">
    <property type="term" value="F:ATP binding"/>
    <property type="evidence" value="ECO:0007669"/>
    <property type="project" value="InterPro"/>
</dbReference>
<evidence type="ECO:0000259" key="1">
    <source>
        <dbReference type="SMART" id="SM00382"/>
    </source>
</evidence>
<dbReference type="HOGENOM" id="CLU_034716_2_2_2"/>
<dbReference type="GeneID" id="9234157"/>
<dbReference type="InterPro" id="IPR027417">
    <property type="entry name" value="P-loop_NTPase"/>
</dbReference>
<name>D7D882_STAHD</name>
<dbReference type="Pfam" id="PF17863">
    <property type="entry name" value="AAA_lid_2"/>
    <property type="match status" value="1"/>
</dbReference>
<dbReference type="InterPro" id="IPR003593">
    <property type="entry name" value="AAA+_ATPase"/>
</dbReference>
<reference evidence="2 3" key="2">
    <citation type="journal article" date="2011" name="Stand. Genomic Sci.">
        <title>Complete genome sequence of Staphylothermus hellenicus P8.</title>
        <authorList>
            <person name="Anderson I."/>
            <person name="Wirth R."/>
            <person name="Lucas S."/>
            <person name="Copeland A."/>
            <person name="Lapidus A."/>
            <person name="Cheng J.F."/>
            <person name="Goodwin L."/>
            <person name="Pitluck S."/>
            <person name="Davenport K."/>
            <person name="Detter J.C."/>
            <person name="Han C."/>
            <person name="Tapia R."/>
            <person name="Land M."/>
            <person name="Hauser L."/>
            <person name="Pati A."/>
            <person name="Mikhailova N."/>
            <person name="Woyke T."/>
            <person name="Klenk H.P."/>
            <person name="Kyrpides N."/>
            <person name="Ivanova N."/>
        </authorList>
    </citation>
    <scope>NUCLEOTIDE SEQUENCE [LARGE SCALE GENOMIC DNA]</scope>
    <source>
        <strain evidence="3">DSM 12710 / JCM 10830 / BK20S6-10-b1 / P8</strain>
    </source>
</reference>
<dbReference type="PIRSF" id="PIRSF002849">
    <property type="entry name" value="AAA_ATPase_chaperone_MoxR_prd"/>
    <property type="match status" value="1"/>
</dbReference>
<organism evidence="2 3">
    <name type="scientific">Staphylothermus hellenicus (strain DSM 12710 / JCM 10830 / BK20S6-10-b1 / P8)</name>
    <dbReference type="NCBI Taxonomy" id="591019"/>
    <lineage>
        <taxon>Archaea</taxon>
        <taxon>Thermoproteota</taxon>
        <taxon>Thermoprotei</taxon>
        <taxon>Desulfurococcales</taxon>
        <taxon>Desulfurococcaceae</taxon>
        <taxon>Staphylothermus</taxon>
    </lineage>
</organism>
<keyword evidence="3" id="KW-1185">Reference proteome</keyword>
<evidence type="ECO:0000313" key="2">
    <source>
        <dbReference type="EMBL" id="ADI31978.1"/>
    </source>
</evidence>
<dbReference type="Proteomes" id="UP000002573">
    <property type="component" value="Chromosome"/>
</dbReference>
<dbReference type="SMART" id="SM00382">
    <property type="entry name" value="AAA"/>
    <property type="match status" value="1"/>
</dbReference>
<accession>D7D882</accession>
<dbReference type="InterPro" id="IPR011703">
    <property type="entry name" value="ATPase_AAA-3"/>
</dbReference>
<dbReference type="AlphaFoldDB" id="D7D882"/>
<dbReference type="InterPro" id="IPR041628">
    <property type="entry name" value="ChlI/MoxR_AAA_lid"/>
</dbReference>
<dbReference type="CDD" id="cd00009">
    <property type="entry name" value="AAA"/>
    <property type="match status" value="1"/>
</dbReference>